<comment type="subcellular location">
    <subcellularLocation>
        <location evidence="1">Membrane</location>
        <topology evidence="1">Multi-pass membrane protein</topology>
    </subcellularLocation>
</comment>
<dbReference type="InterPro" id="IPR011547">
    <property type="entry name" value="SLC26A/SulP_dom"/>
</dbReference>
<keyword evidence="2 5" id="KW-0812">Transmembrane</keyword>
<keyword evidence="8" id="KW-1185">Reference proteome</keyword>
<dbReference type="InterPro" id="IPR052706">
    <property type="entry name" value="Membrane-Transporter-like"/>
</dbReference>
<evidence type="ECO:0000256" key="2">
    <source>
        <dbReference type="ARBA" id="ARBA00022692"/>
    </source>
</evidence>
<feature type="transmembrane region" description="Helical" evidence="5">
    <location>
        <begin position="173"/>
        <end position="192"/>
    </location>
</feature>
<evidence type="ECO:0000256" key="5">
    <source>
        <dbReference type="SAM" id="Phobius"/>
    </source>
</evidence>
<feature type="transmembrane region" description="Helical" evidence="5">
    <location>
        <begin position="300"/>
        <end position="318"/>
    </location>
</feature>
<gene>
    <name evidence="7" type="ORF">M9980_13840</name>
</gene>
<feature type="domain" description="STAS" evidence="6">
    <location>
        <begin position="408"/>
        <end position="498"/>
    </location>
</feature>
<feature type="transmembrane region" description="Helical" evidence="5">
    <location>
        <begin position="355"/>
        <end position="387"/>
    </location>
</feature>
<dbReference type="EMBL" id="CP098401">
    <property type="protein sequence ID" value="URW75586.1"/>
    <property type="molecule type" value="Genomic_DNA"/>
</dbReference>
<protein>
    <submittedName>
        <fullName evidence="7">SulP family inorganic anion transporter</fullName>
    </submittedName>
</protein>
<feature type="transmembrane region" description="Helical" evidence="5">
    <location>
        <begin position="50"/>
        <end position="66"/>
    </location>
</feature>
<evidence type="ECO:0000313" key="8">
    <source>
        <dbReference type="Proteomes" id="UP001055580"/>
    </source>
</evidence>
<dbReference type="InterPro" id="IPR036513">
    <property type="entry name" value="STAS_dom_sf"/>
</dbReference>
<dbReference type="InterPro" id="IPR018045">
    <property type="entry name" value="S04_transporter_CS"/>
</dbReference>
<feature type="transmembrane region" description="Helical" evidence="5">
    <location>
        <begin position="268"/>
        <end position="288"/>
    </location>
</feature>
<dbReference type="Gene3D" id="3.30.750.24">
    <property type="entry name" value="STAS domain"/>
    <property type="match status" value="1"/>
</dbReference>
<feature type="transmembrane region" description="Helical" evidence="5">
    <location>
        <begin position="325"/>
        <end position="343"/>
    </location>
</feature>
<feature type="transmembrane region" description="Helical" evidence="5">
    <location>
        <begin position="148"/>
        <end position="166"/>
    </location>
</feature>
<keyword evidence="4 5" id="KW-0472">Membrane</keyword>
<dbReference type="PROSITE" id="PS01130">
    <property type="entry name" value="SLC26A"/>
    <property type="match status" value="1"/>
</dbReference>
<keyword evidence="3 5" id="KW-1133">Transmembrane helix</keyword>
<sequence length="498" mass="52815">MTFDIVSYRRQWFTDGAAARRDIMAGIVVALALIPEAIGFSIIAGVDPRFGLYASVAIAITISLIGGRPGMISAATAAVAVLVFPLVHTHGVEYLFAATILMGFIQIIAGLLRLDLVMQFVSRSVITGFVNALAILIFMAQLPQLTNVGWETYAMVAGGLAIIYGLPRLTKAVPSPLVAILILSVISIGMGLDVNTVGDMGKLPEGLPSLALLNVPLSLDTLRIILPYSLTMAAVGLLESLLTAQIVDDMTDTDSDKRVECAGQGGSNIIAAFFGGMGGCAMIGQSVINVTSGGRGRLSTFVAGAFLLFLLAVLGPFVGKVPMPALVAVMIMVSIGTFSWNSIVNLRRHPPTSSVVMLTTVVVVVATHDLSLGVLAGVLLSGIFFAGKVQQMFAVERFATPDSERATYRVTGEIFFASGDRFTRAFQIEEKAREIVIDVTDAHFWDISGVGALDKIVARLRRDGRSVEVAGYNRASADLVDRFALHDKTGVEMGLAPH</sequence>
<evidence type="ECO:0000256" key="4">
    <source>
        <dbReference type="ARBA" id="ARBA00023136"/>
    </source>
</evidence>
<dbReference type="PROSITE" id="PS50801">
    <property type="entry name" value="STAS"/>
    <property type="match status" value="1"/>
</dbReference>
<feature type="transmembrane region" description="Helical" evidence="5">
    <location>
        <begin position="225"/>
        <end position="247"/>
    </location>
</feature>
<evidence type="ECO:0000259" key="6">
    <source>
        <dbReference type="PROSITE" id="PS50801"/>
    </source>
</evidence>
<dbReference type="CDD" id="cd07042">
    <property type="entry name" value="STAS_SulP_like_sulfate_transporter"/>
    <property type="match status" value="1"/>
</dbReference>
<feature type="transmembrane region" description="Helical" evidence="5">
    <location>
        <begin position="23"/>
        <end position="44"/>
    </location>
</feature>
<feature type="transmembrane region" description="Helical" evidence="5">
    <location>
        <begin position="124"/>
        <end position="142"/>
    </location>
</feature>
<dbReference type="InterPro" id="IPR002645">
    <property type="entry name" value="STAS_dom"/>
</dbReference>
<accession>A0ABY4TV38</accession>
<evidence type="ECO:0000256" key="3">
    <source>
        <dbReference type="ARBA" id="ARBA00022989"/>
    </source>
</evidence>
<dbReference type="Proteomes" id="UP001055580">
    <property type="component" value="Chromosome"/>
</dbReference>
<name>A0ABY4TV38_9SPHN</name>
<dbReference type="RefSeq" id="WP_250751937.1">
    <property type="nucleotide sequence ID" value="NZ_CP098401.1"/>
</dbReference>
<dbReference type="PANTHER" id="PTHR43310:SF1">
    <property type="entry name" value="SULFATE TRANSPORTER YBAR-RELATED"/>
    <property type="match status" value="1"/>
</dbReference>
<reference evidence="7" key="1">
    <citation type="submission" date="2022-05" db="EMBL/GenBank/DDBJ databases">
        <title>Sphingomonas sp. strain RMG20 Genome sequencing and assembly.</title>
        <authorList>
            <person name="Kim I."/>
        </authorList>
    </citation>
    <scope>NUCLEOTIDE SEQUENCE</scope>
    <source>
        <strain evidence="7">RMG20</strain>
    </source>
</reference>
<evidence type="ECO:0000256" key="1">
    <source>
        <dbReference type="ARBA" id="ARBA00004141"/>
    </source>
</evidence>
<evidence type="ECO:0000313" key="7">
    <source>
        <dbReference type="EMBL" id="URW75586.1"/>
    </source>
</evidence>
<dbReference type="PANTHER" id="PTHR43310">
    <property type="entry name" value="SULFATE TRANSPORTER YBAR-RELATED"/>
    <property type="match status" value="1"/>
</dbReference>
<dbReference type="Pfam" id="PF01740">
    <property type="entry name" value="STAS"/>
    <property type="match status" value="1"/>
</dbReference>
<dbReference type="Pfam" id="PF00916">
    <property type="entry name" value="Sulfate_transp"/>
    <property type="match status" value="1"/>
</dbReference>
<feature type="transmembrane region" description="Helical" evidence="5">
    <location>
        <begin position="94"/>
        <end position="112"/>
    </location>
</feature>
<dbReference type="SUPFAM" id="SSF52091">
    <property type="entry name" value="SpoIIaa-like"/>
    <property type="match status" value="1"/>
</dbReference>
<proteinExistence type="predicted"/>
<organism evidence="7 8">
    <name type="scientific">Sphingomonas donggukensis</name>
    <dbReference type="NCBI Taxonomy" id="2949093"/>
    <lineage>
        <taxon>Bacteria</taxon>
        <taxon>Pseudomonadati</taxon>
        <taxon>Pseudomonadota</taxon>
        <taxon>Alphaproteobacteria</taxon>
        <taxon>Sphingomonadales</taxon>
        <taxon>Sphingomonadaceae</taxon>
        <taxon>Sphingomonas</taxon>
    </lineage>
</organism>